<evidence type="ECO:0000256" key="5">
    <source>
        <dbReference type="ARBA" id="ARBA00017242"/>
    </source>
</evidence>
<comment type="pathway">
    <text evidence="3">Lipid metabolism; malonyl-CoA biosynthesis; malonyl-CoA from acetyl-CoA: step 1/1.</text>
</comment>
<dbReference type="InterPro" id="IPR001882">
    <property type="entry name" value="Biotin_BS"/>
</dbReference>
<feature type="domain" description="ATP-grasp" evidence="14">
    <location>
        <begin position="120"/>
        <end position="318"/>
    </location>
</feature>
<dbReference type="FunFam" id="3.30.470.20:FF:000028">
    <property type="entry name" value="Methylcrotonoyl-CoA carboxylase subunit alpha, mitochondrial"/>
    <property type="match status" value="1"/>
</dbReference>
<dbReference type="PROSITE" id="PS50968">
    <property type="entry name" value="BIOTINYL_LIPOYL"/>
    <property type="match status" value="1"/>
</dbReference>
<evidence type="ECO:0000313" key="17">
    <source>
        <dbReference type="Proteomes" id="UP000254677"/>
    </source>
</evidence>
<evidence type="ECO:0000256" key="2">
    <source>
        <dbReference type="ARBA" id="ARBA00003761"/>
    </source>
</evidence>
<organism evidence="16 17">
    <name type="scientific">Legionella donaldsonii</name>
    <dbReference type="NCBI Taxonomy" id="45060"/>
    <lineage>
        <taxon>Bacteria</taxon>
        <taxon>Pseudomonadati</taxon>
        <taxon>Pseudomonadota</taxon>
        <taxon>Gammaproteobacteria</taxon>
        <taxon>Legionellales</taxon>
        <taxon>Legionellaceae</taxon>
        <taxon>Legionella</taxon>
    </lineage>
</organism>
<keyword evidence="7 12" id="KW-0547">Nucleotide-binding</keyword>
<dbReference type="Gene3D" id="3.30.470.20">
    <property type="entry name" value="ATP-grasp fold, B domain"/>
    <property type="match status" value="1"/>
</dbReference>
<feature type="domain" description="Biotin carboxylation" evidence="15">
    <location>
        <begin position="1"/>
        <end position="447"/>
    </location>
</feature>
<dbReference type="SUPFAM" id="SSF56059">
    <property type="entry name" value="Glutathione synthetase ATP-binding domain-like"/>
    <property type="match status" value="1"/>
</dbReference>
<keyword evidence="8 12" id="KW-0067">ATP-binding</keyword>
<dbReference type="InterPro" id="IPR011764">
    <property type="entry name" value="Biotin_carboxylation_dom"/>
</dbReference>
<evidence type="ECO:0000256" key="7">
    <source>
        <dbReference type="ARBA" id="ARBA00022741"/>
    </source>
</evidence>
<comment type="catalytic activity">
    <reaction evidence="11">
        <text>N(6)-biotinyl-L-lysyl-[protein] + hydrogencarbonate + ATP = N(6)-carboxybiotinyl-L-lysyl-[protein] + ADP + phosphate + H(+)</text>
        <dbReference type="Rhea" id="RHEA:13501"/>
        <dbReference type="Rhea" id="RHEA-COMP:10505"/>
        <dbReference type="Rhea" id="RHEA-COMP:10506"/>
        <dbReference type="ChEBI" id="CHEBI:15378"/>
        <dbReference type="ChEBI" id="CHEBI:17544"/>
        <dbReference type="ChEBI" id="CHEBI:30616"/>
        <dbReference type="ChEBI" id="CHEBI:43474"/>
        <dbReference type="ChEBI" id="CHEBI:83144"/>
        <dbReference type="ChEBI" id="CHEBI:83145"/>
        <dbReference type="ChEBI" id="CHEBI:456216"/>
        <dbReference type="EC" id="6.3.4.14"/>
    </reaction>
</comment>
<dbReference type="CDD" id="cd06850">
    <property type="entry name" value="biotinyl_domain"/>
    <property type="match status" value="1"/>
</dbReference>
<dbReference type="SUPFAM" id="SSF51230">
    <property type="entry name" value="Single hybrid motif"/>
    <property type="match status" value="1"/>
</dbReference>
<dbReference type="Pfam" id="PF02786">
    <property type="entry name" value="CPSase_L_D2"/>
    <property type="match status" value="1"/>
</dbReference>
<proteinExistence type="predicted"/>
<evidence type="ECO:0000259" key="13">
    <source>
        <dbReference type="PROSITE" id="PS50968"/>
    </source>
</evidence>
<dbReference type="InterPro" id="IPR011761">
    <property type="entry name" value="ATP-grasp"/>
</dbReference>
<dbReference type="Gene3D" id="2.40.50.100">
    <property type="match status" value="1"/>
</dbReference>
<dbReference type="GO" id="GO:0005524">
    <property type="term" value="F:ATP binding"/>
    <property type="evidence" value="ECO:0007669"/>
    <property type="project" value="UniProtKB-UniRule"/>
</dbReference>
<dbReference type="InterPro" id="IPR016185">
    <property type="entry name" value="PreATP-grasp_dom_sf"/>
</dbReference>
<dbReference type="Pfam" id="PF00289">
    <property type="entry name" value="Biotin_carb_N"/>
    <property type="match status" value="1"/>
</dbReference>
<dbReference type="RefSeq" id="WP_115221816.1">
    <property type="nucleotide sequence ID" value="NZ_UGOA01000001.1"/>
</dbReference>
<dbReference type="InterPro" id="IPR050856">
    <property type="entry name" value="Biotin_carboxylase_complex"/>
</dbReference>
<evidence type="ECO:0000256" key="10">
    <source>
        <dbReference type="ARBA" id="ARBA00033786"/>
    </source>
</evidence>
<name>A0A378J7N3_9GAMM</name>
<dbReference type="PANTHER" id="PTHR18866">
    <property type="entry name" value="CARBOXYLASE:PYRUVATE/ACETYL-COA/PROPIONYL-COA CARBOXYLASE"/>
    <property type="match status" value="1"/>
</dbReference>
<dbReference type="FunFam" id="3.30.1490.20:FF:000003">
    <property type="entry name" value="acetyl-CoA carboxylase isoform X1"/>
    <property type="match status" value="1"/>
</dbReference>
<evidence type="ECO:0000256" key="6">
    <source>
        <dbReference type="ARBA" id="ARBA00022598"/>
    </source>
</evidence>
<dbReference type="SMART" id="SM00878">
    <property type="entry name" value="Biotin_carb_C"/>
    <property type="match status" value="1"/>
</dbReference>
<dbReference type="NCBIfam" id="NF006367">
    <property type="entry name" value="PRK08591.1"/>
    <property type="match status" value="1"/>
</dbReference>
<gene>
    <name evidence="16" type="primary">accA1</name>
    <name evidence="16" type="ORF">NCTC13292_02206</name>
</gene>
<dbReference type="InterPro" id="IPR011054">
    <property type="entry name" value="Rudment_hybrid_motif"/>
</dbReference>
<dbReference type="FunFam" id="3.40.50.20:FF:000010">
    <property type="entry name" value="Propionyl-CoA carboxylase subunit alpha"/>
    <property type="match status" value="1"/>
</dbReference>
<dbReference type="Proteomes" id="UP000254677">
    <property type="component" value="Unassembled WGS sequence"/>
</dbReference>
<evidence type="ECO:0000256" key="11">
    <source>
        <dbReference type="ARBA" id="ARBA00048600"/>
    </source>
</evidence>
<feature type="domain" description="Lipoyl-binding" evidence="13">
    <location>
        <begin position="574"/>
        <end position="651"/>
    </location>
</feature>
<dbReference type="PROSITE" id="PS00866">
    <property type="entry name" value="CPSASE_1"/>
    <property type="match status" value="1"/>
</dbReference>
<protein>
    <recommendedName>
        <fullName evidence="5">Biotin carboxylase</fullName>
    </recommendedName>
    <alternativeName>
        <fullName evidence="10">Acetyl-coenzyme A carboxylase biotin carboxylase subunit A</fullName>
    </alternativeName>
</protein>
<accession>A0A378J7N3</accession>
<dbReference type="PROSITE" id="PS50979">
    <property type="entry name" value="BC"/>
    <property type="match status" value="1"/>
</dbReference>
<evidence type="ECO:0000256" key="3">
    <source>
        <dbReference type="ARBA" id="ARBA00004956"/>
    </source>
</evidence>
<keyword evidence="9" id="KW-0092">Biotin</keyword>
<keyword evidence="6" id="KW-0436">Ligase</keyword>
<comment type="subunit">
    <text evidence="4">Acetyl-CoA carboxylase is a heterohexamer of biotin carboxyl carrier protein, biotin carboxylase and the two subunits of carboxyl transferase in a 2:2 complex.</text>
</comment>
<dbReference type="GO" id="GO:0004075">
    <property type="term" value="F:biotin carboxylase activity"/>
    <property type="evidence" value="ECO:0007669"/>
    <property type="project" value="UniProtKB-EC"/>
</dbReference>
<evidence type="ECO:0000313" key="16">
    <source>
        <dbReference type="EMBL" id="STX43489.1"/>
    </source>
</evidence>
<comment type="cofactor">
    <cofactor evidence="1">
        <name>biotin</name>
        <dbReference type="ChEBI" id="CHEBI:57586"/>
    </cofactor>
</comment>
<dbReference type="PROSITE" id="PS50975">
    <property type="entry name" value="ATP_GRASP"/>
    <property type="match status" value="1"/>
</dbReference>
<dbReference type="SUPFAM" id="SSF52440">
    <property type="entry name" value="PreATP-grasp domain"/>
    <property type="match status" value="1"/>
</dbReference>
<dbReference type="SUPFAM" id="SSF51246">
    <property type="entry name" value="Rudiment single hybrid motif"/>
    <property type="match status" value="1"/>
</dbReference>
<evidence type="ECO:0000259" key="14">
    <source>
        <dbReference type="PROSITE" id="PS50975"/>
    </source>
</evidence>
<dbReference type="InterPro" id="IPR005479">
    <property type="entry name" value="CPAse_ATP-bd"/>
</dbReference>
<evidence type="ECO:0000259" key="15">
    <source>
        <dbReference type="PROSITE" id="PS50979"/>
    </source>
</evidence>
<dbReference type="InterPro" id="IPR000089">
    <property type="entry name" value="Biotin_lipoyl"/>
</dbReference>
<dbReference type="PROSITE" id="PS00867">
    <property type="entry name" value="CPSASE_2"/>
    <property type="match status" value="1"/>
</dbReference>
<dbReference type="AlphaFoldDB" id="A0A378J7N3"/>
<dbReference type="InterPro" id="IPR011053">
    <property type="entry name" value="Single_hybrid_motif"/>
</dbReference>
<dbReference type="OrthoDB" id="9763189at2"/>
<dbReference type="Pfam" id="PF02785">
    <property type="entry name" value="Biotin_carb_C"/>
    <property type="match status" value="1"/>
</dbReference>
<dbReference type="InterPro" id="IPR005482">
    <property type="entry name" value="Biotin_COase_C"/>
</dbReference>
<evidence type="ECO:0000256" key="9">
    <source>
        <dbReference type="ARBA" id="ARBA00023267"/>
    </source>
</evidence>
<reference evidence="16 17" key="1">
    <citation type="submission" date="2018-06" db="EMBL/GenBank/DDBJ databases">
        <authorList>
            <consortium name="Pathogen Informatics"/>
            <person name="Doyle S."/>
        </authorList>
    </citation>
    <scope>NUCLEOTIDE SEQUENCE [LARGE SCALE GENOMIC DNA]</scope>
    <source>
        <strain evidence="16 17">NCTC13292</strain>
    </source>
</reference>
<keyword evidence="17" id="KW-1185">Reference proteome</keyword>
<evidence type="ECO:0000256" key="12">
    <source>
        <dbReference type="PROSITE-ProRule" id="PRU00409"/>
    </source>
</evidence>
<evidence type="ECO:0000256" key="4">
    <source>
        <dbReference type="ARBA" id="ARBA00011750"/>
    </source>
</evidence>
<dbReference type="InterPro" id="IPR005481">
    <property type="entry name" value="BC-like_N"/>
</dbReference>
<dbReference type="Pfam" id="PF00364">
    <property type="entry name" value="Biotin_lipoyl"/>
    <property type="match status" value="1"/>
</dbReference>
<evidence type="ECO:0000256" key="8">
    <source>
        <dbReference type="ARBA" id="ARBA00022840"/>
    </source>
</evidence>
<dbReference type="PANTHER" id="PTHR18866:SF33">
    <property type="entry name" value="METHYLCROTONOYL-COA CARBOXYLASE SUBUNIT ALPHA, MITOCHONDRIAL-RELATED"/>
    <property type="match status" value="1"/>
</dbReference>
<dbReference type="GO" id="GO:0046872">
    <property type="term" value="F:metal ion binding"/>
    <property type="evidence" value="ECO:0007669"/>
    <property type="project" value="InterPro"/>
</dbReference>
<dbReference type="EMBL" id="UGOA01000001">
    <property type="protein sequence ID" value="STX43489.1"/>
    <property type="molecule type" value="Genomic_DNA"/>
</dbReference>
<evidence type="ECO:0000256" key="1">
    <source>
        <dbReference type="ARBA" id="ARBA00001953"/>
    </source>
</evidence>
<dbReference type="PROSITE" id="PS00188">
    <property type="entry name" value="BIOTIN"/>
    <property type="match status" value="1"/>
</dbReference>
<comment type="function">
    <text evidence="2">This protein is a component of the acetyl coenzyme A carboxylase complex; first, biotin carboxylase catalyzes the carboxylation of the carrier protein and then the transcarboxylase transfers the carboxyl group to form malonyl-CoA.</text>
</comment>
<sequence length="652" mass="72203">MFNKILIANRGEIACRVIKTARQMGIHTVAIYSTADKDSQHVSQADSAFCVGDATAKNSYLNIEAIIAAAKTSGAQAIHPGYGFLSENPLFAQACADAGIVFVGPSIAAMEAMASKQIAKQLLENTGVPLTPGYHGSDQSDERLLQEARQIGFPVLLKAASGGGGKGMRAVYKEAEFSQALAGARREAMASFRDDTMLIEKLISNPRHVEVQIMADNYDQIVHLFERDCSIQRRHQKIIEEAPAPNLTATMRQGLAEAACEVARSIAYRGAGTVEFLVDGDKNHFYFMEMNTRLQVEHPVTEMITGFDLVAWQLKIAANEPLPCLQETIAAHGHAFECRIYAEDPQQGFLPSIGQLRFLHEPAGSGIRIDSGVSLHSHITMHYDPMIAKLITWGETRDQALQRMQYALANYAVGGVKTNIAFLQAICRHPRFAKADLSTDFLTQEAINLPLPDERLALLAVASHDYLVLNNNETDPLRNSSFAWQMHLSSYWYWRYFIEGQQQEIKILPLTNTSFKVKISEEEFTLSPRLIADKLYLDDGQQMREILVDNQGPKITLYLAQGPLVIERFNWQNFDPQVATKKGQLTAPMPATVVAILKNKGDKVKEGESLIVLEAMKMEHTIHAPKDGILAELFYDVGSQVSEGAELLALKD</sequence>